<feature type="chain" id="PRO_5046381421" evidence="1">
    <location>
        <begin position="30"/>
        <end position="116"/>
    </location>
</feature>
<organism evidence="2 3">
    <name type="scientific">Hibiscus sabdariffa</name>
    <name type="common">roselle</name>
    <dbReference type="NCBI Taxonomy" id="183260"/>
    <lineage>
        <taxon>Eukaryota</taxon>
        <taxon>Viridiplantae</taxon>
        <taxon>Streptophyta</taxon>
        <taxon>Embryophyta</taxon>
        <taxon>Tracheophyta</taxon>
        <taxon>Spermatophyta</taxon>
        <taxon>Magnoliopsida</taxon>
        <taxon>eudicotyledons</taxon>
        <taxon>Gunneridae</taxon>
        <taxon>Pentapetalae</taxon>
        <taxon>rosids</taxon>
        <taxon>malvids</taxon>
        <taxon>Malvales</taxon>
        <taxon>Malvaceae</taxon>
        <taxon>Malvoideae</taxon>
        <taxon>Hibiscus</taxon>
    </lineage>
</organism>
<reference evidence="2 3" key="1">
    <citation type="journal article" date="2024" name="G3 (Bethesda)">
        <title>Genome assembly of Hibiscus sabdariffa L. provides insights into metabolisms of medicinal natural products.</title>
        <authorList>
            <person name="Kim T."/>
        </authorList>
    </citation>
    <scope>NUCLEOTIDE SEQUENCE [LARGE SCALE GENOMIC DNA]</scope>
    <source>
        <strain evidence="2">TK-2024</strain>
        <tissue evidence="2">Old leaves</tissue>
    </source>
</reference>
<evidence type="ECO:0000313" key="2">
    <source>
        <dbReference type="EMBL" id="KAK9026863.1"/>
    </source>
</evidence>
<dbReference type="Proteomes" id="UP001396334">
    <property type="component" value="Unassembled WGS sequence"/>
</dbReference>
<comment type="caution">
    <text evidence="2">The sequence shown here is derived from an EMBL/GenBank/DDBJ whole genome shotgun (WGS) entry which is preliminary data.</text>
</comment>
<protein>
    <submittedName>
        <fullName evidence="2">Uncharacterized protein</fullName>
    </submittedName>
</protein>
<name>A0ABR2SNI2_9ROSI</name>
<gene>
    <name evidence="2" type="ORF">V6N11_066722</name>
</gene>
<dbReference type="EMBL" id="JBBPBN010000012">
    <property type="protein sequence ID" value="KAK9026863.1"/>
    <property type="molecule type" value="Genomic_DNA"/>
</dbReference>
<feature type="signal peptide" evidence="1">
    <location>
        <begin position="1"/>
        <end position="29"/>
    </location>
</feature>
<sequence length="116" mass="12456">MKNTKLHSFHHLTLLLFSLLISSLQLSLSSTNATFSITKTSSVTGEKMSPSTHPLSLKTTGSEMLTLLYMHGNWLSSPTLSISPLIGSDPMFATTPVFIVPPPSITTESDPSPALI</sequence>
<evidence type="ECO:0000256" key="1">
    <source>
        <dbReference type="SAM" id="SignalP"/>
    </source>
</evidence>
<proteinExistence type="predicted"/>
<keyword evidence="1" id="KW-0732">Signal</keyword>
<accession>A0ABR2SNI2</accession>
<evidence type="ECO:0000313" key="3">
    <source>
        <dbReference type="Proteomes" id="UP001396334"/>
    </source>
</evidence>
<keyword evidence="3" id="KW-1185">Reference proteome</keyword>